<protein>
    <submittedName>
        <fullName evidence="3">Uncharacterized protein</fullName>
    </submittedName>
</protein>
<keyword evidence="4" id="KW-1185">Reference proteome</keyword>
<evidence type="ECO:0000256" key="2">
    <source>
        <dbReference type="SAM" id="Phobius"/>
    </source>
</evidence>
<evidence type="ECO:0000313" key="3">
    <source>
        <dbReference type="EMBL" id="KOO26798.1"/>
    </source>
</evidence>
<dbReference type="EMBL" id="JWZX01002800">
    <property type="protein sequence ID" value="KOO26798.1"/>
    <property type="molecule type" value="Genomic_DNA"/>
</dbReference>
<feature type="transmembrane region" description="Helical" evidence="2">
    <location>
        <begin position="268"/>
        <end position="288"/>
    </location>
</feature>
<proteinExistence type="predicted"/>
<gene>
    <name evidence="3" type="ORF">Ctob_007123</name>
</gene>
<accession>A0A0M0JKL1</accession>
<evidence type="ECO:0000313" key="4">
    <source>
        <dbReference type="Proteomes" id="UP000037460"/>
    </source>
</evidence>
<evidence type="ECO:0000256" key="1">
    <source>
        <dbReference type="SAM" id="MobiDB-lite"/>
    </source>
</evidence>
<comment type="caution">
    <text evidence="3">The sequence shown here is derived from an EMBL/GenBank/DDBJ whole genome shotgun (WGS) entry which is preliminary data.</text>
</comment>
<keyword evidence="2" id="KW-0472">Membrane</keyword>
<keyword evidence="2" id="KW-0812">Transmembrane</keyword>
<feature type="region of interest" description="Disordered" evidence="1">
    <location>
        <begin position="296"/>
        <end position="367"/>
    </location>
</feature>
<organism evidence="3 4">
    <name type="scientific">Chrysochromulina tobinii</name>
    <dbReference type="NCBI Taxonomy" id="1460289"/>
    <lineage>
        <taxon>Eukaryota</taxon>
        <taxon>Haptista</taxon>
        <taxon>Haptophyta</taxon>
        <taxon>Prymnesiophyceae</taxon>
        <taxon>Prymnesiales</taxon>
        <taxon>Chrysochromulinaceae</taxon>
        <taxon>Chrysochromulina</taxon>
    </lineage>
</organism>
<feature type="compositionally biased region" description="Basic and acidic residues" evidence="1">
    <location>
        <begin position="299"/>
        <end position="312"/>
    </location>
</feature>
<name>A0A0M0JKL1_9EUKA</name>
<sequence length="381" mass="40020">MALRSDGVIVTLSMEGTILNGVSTGVTGLRRAVRSASTIALLTPERLVLIELTRRAPPRECALPEATLSSGGRLTGLAFDQHVNQLLYASTSDGATMVFNSRARAAPPPPEDTGGARGGIECRWLDTLVAPPGRSDEAATSLAAVRGYLFSVGTSSLQARNVSTIYHTAEPETLSHVYLERLPPPPPFAYSCTYDAAFDGEGTDASPVPTPCTLGAASSGRLLMASGSSVLVEGGADETGAASGGGIGSHVLRFYQSSLPYEPPAAPLWPKILMGGVAVAITAFWQLYRRSRDNKKKSKAEADSRFAGRFADRGGPTGGRRPGHRNFDDDGGVIGGGFDAQRRAAAASHYEAHARNPAAAGAVGREKLHTFEDDGDDYIDY</sequence>
<keyword evidence="2" id="KW-1133">Transmembrane helix</keyword>
<dbReference type="AlphaFoldDB" id="A0A0M0JKL1"/>
<dbReference type="Proteomes" id="UP000037460">
    <property type="component" value="Unassembled WGS sequence"/>
</dbReference>
<reference evidence="4" key="1">
    <citation type="journal article" date="2015" name="PLoS Genet.">
        <title>Genome Sequence and Transcriptome Analyses of Chrysochromulina tobin: Metabolic Tools for Enhanced Algal Fitness in the Prominent Order Prymnesiales (Haptophyceae).</title>
        <authorList>
            <person name="Hovde B.T."/>
            <person name="Deodato C.R."/>
            <person name="Hunsperger H.M."/>
            <person name="Ryken S.A."/>
            <person name="Yost W."/>
            <person name="Jha R.K."/>
            <person name="Patterson J."/>
            <person name="Monnat R.J. Jr."/>
            <person name="Barlow S.B."/>
            <person name="Starkenburg S.R."/>
            <person name="Cattolico R.A."/>
        </authorList>
    </citation>
    <scope>NUCLEOTIDE SEQUENCE</scope>
    <source>
        <strain evidence="4">CCMP291</strain>
    </source>
</reference>